<accession>A0A518JR52</accession>
<protein>
    <submittedName>
        <fullName evidence="2">Uncharacterized protein</fullName>
    </submittedName>
</protein>
<evidence type="ECO:0000256" key="1">
    <source>
        <dbReference type="SAM" id="Phobius"/>
    </source>
</evidence>
<dbReference type="AlphaFoldDB" id="A0A518JR52"/>
<keyword evidence="3" id="KW-1185">Reference proteome</keyword>
<gene>
    <name evidence="2" type="ORF">Poly24_17210</name>
</gene>
<evidence type="ECO:0000313" key="2">
    <source>
        <dbReference type="EMBL" id="QDV68015.1"/>
    </source>
</evidence>
<organism evidence="2 3">
    <name type="scientific">Rosistilla carotiformis</name>
    <dbReference type="NCBI Taxonomy" id="2528017"/>
    <lineage>
        <taxon>Bacteria</taxon>
        <taxon>Pseudomonadati</taxon>
        <taxon>Planctomycetota</taxon>
        <taxon>Planctomycetia</taxon>
        <taxon>Pirellulales</taxon>
        <taxon>Pirellulaceae</taxon>
        <taxon>Rosistilla</taxon>
    </lineage>
</organism>
<keyword evidence="1" id="KW-0812">Transmembrane</keyword>
<keyword evidence="1" id="KW-0472">Membrane</keyword>
<proteinExistence type="predicted"/>
<dbReference type="KEGG" id="rcf:Poly24_17210"/>
<evidence type="ECO:0000313" key="3">
    <source>
        <dbReference type="Proteomes" id="UP000315082"/>
    </source>
</evidence>
<reference evidence="2 3" key="1">
    <citation type="submission" date="2019-02" db="EMBL/GenBank/DDBJ databases">
        <title>Deep-cultivation of Planctomycetes and their phenomic and genomic characterization uncovers novel biology.</title>
        <authorList>
            <person name="Wiegand S."/>
            <person name="Jogler M."/>
            <person name="Boedeker C."/>
            <person name="Pinto D."/>
            <person name="Vollmers J."/>
            <person name="Rivas-Marin E."/>
            <person name="Kohn T."/>
            <person name="Peeters S.H."/>
            <person name="Heuer A."/>
            <person name="Rast P."/>
            <person name="Oberbeckmann S."/>
            <person name="Bunk B."/>
            <person name="Jeske O."/>
            <person name="Meyerdierks A."/>
            <person name="Storesund J.E."/>
            <person name="Kallscheuer N."/>
            <person name="Luecker S."/>
            <person name="Lage O.M."/>
            <person name="Pohl T."/>
            <person name="Merkel B.J."/>
            <person name="Hornburger P."/>
            <person name="Mueller R.-W."/>
            <person name="Bruemmer F."/>
            <person name="Labrenz M."/>
            <person name="Spormann A.M."/>
            <person name="Op den Camp H."/>
            <person name="Overmann J."/>
            <person name="Amann R."/>
            <person name="Jetten M.S.M."/>
            <person name="Mascher T."/>
            <person name="Medema M.H."/>
            <person name="Devos D.P."/>
            <person name="Kaster A.-K."/>
            <person name="Ovreas L."/>
            <person name="Rohde M."/>
            <person name="Galperin M.Y."/>
            <person name="Jogler C."/>
        </authorList>
    </citation>
    <scope>NUCLEOTIDE SEQUENCE [LARGE SCALE GENOMIC DNA]</scope>
    <source>
        <strain evidence="2 3">Poly24</strain>
    </source>
</reference>
<dbReference type="Proteomes" id="UP000315082">
    <property type="component" value="Chromosome"/>
</dbReference>
<name>A0A518JR52_9BACT</name>
<feature type="transmembrane region" description="Helical" evidence="1">
    <location>
        <begin position="142"/>
        <end position="164"/>
    </location>
</feature>
<dbReference type="EMBL" id="CP036348">
    <property type="protein sequence ID" value="QDV68015.1"/>
    <property type="molecule type" value="Genomic_DNA"/>
</dbReference>
<dbReference type="RefSeq" id="WP_145093184.1">
    <property type="nucleotide sequence ID" value="NZ_CP036348.1"/>
</dbReference>
<sequence>MSDFLNALGEAADELLRRMLNSLNWRMVRALGELQILTRASFALLVIVPVLAGTWPAVRLVVNHHNRAVRDATTLLERSETEFIETLDRMKAEIPENDPSADPADSKRKKLIESLESSSATFFAHVNSYVADYSERTLKTPLLPWTLASAFFAALFVVMGHMLYQLAAPEQLRKLTWDEYVLSKKEDYAKHPSSDTLTTARTVLRSRLGRRVEESDRYENYRLLRQFSDMPEDILQRELEELGTDRLRSLQAWLRSAEAGAGKPHVEELTRQIRTMIGDAPSESSHEEMSVVERAARTEYLQYADQRRFFTLVTTLLYVCGIVILLSIVRVQTTAVANAAGWTSVFEVFSP</sequence>
<feature type="transmembrane region" description="Helical" evidence="1">
    <location>
        <begin position="36"/>
        <end position="58"/>
    </location>
</feature>
<keyword evidence="1" id="KW-1133">Transmembrane helix</keyword>
<feature type="transmembrane region" description="Helical" evidence="1">
    <location>
        <begin position="309"/>
        <end position="329"/>
    </location>
</feature>